<comment type="caution">
    <text evidence="2">The sequence shown here is derived from an EMBL/GenBank/DDBJ whole genome shotgun (WGS) entry which is preliminary data.</text>
</comment>
<evidence type="ECO:0008006" key="4">
    <source>
        <dbReference type="Google" id="ProtNLM"/>
    </source>
</evidence>
<name>A0AAD8YBM5_9STRA</name>
<feature type="region of interest" description="Disordered" evidence="1">
    <location>
        <begin position="60"/>
        <end position="92"/>
    </location>
</feature>
<evidence type="ECO:0000256" key="1">
    <source>
        <dbReference type="SAM" id="MobiDB-lite"/>
    </source>
</evidence>
<evidence type="ECO:0000313" key="2">
    <source>
        <dbReference type="EMBL" id="KAK1743481.1"/>
    </source>
</evidence>
<accession>A0AAD8YBM5</accession>
<dbReference type="EMBL" id="JATAAI010000009">
    <property type="protein sequence ID" value="KAK1743481.1"/>
    <property type="molecule type" value="Genomic_DNA"/>
</dbReference>
<evidence type="ECO:0000313" key="3">
    <source>
        <dbReference type="Proteomes" id="UP001224775"/>
    </source>
</evidence>
<keyword evidence="3" id="KW-1185">Reference proteome</keyword>
<protein>
    <recommendedName>
        <fullName evidence="4">Sulfotransferase domain-containing protein</fullName>
    </recommendedName>
</protein>
<reference evidence="2" key="1">
    <citation type="submission" date="2023-06" db="EMBL/GenBank/DDBJ databases">
        <title>Survivors Of The Sea: Transcriptome response of Skeletonema marinoi to long-term dormancy.</title>
        <authorList>
            <person name="Pinder M.I.M."/>
            <person name="Kourtchenko O."/>
            <person name="Robertson E.K."/>
            <person name="Larsson T."/>
            <person name="Maumus F."/>
            <person name="Osuna-Cruz C.M."/>
            <person name="Vancaester E."/>
            <person name="Stenow R."/>
            <person name="Vandepoele K."/>
            <person name="Ploug H."/>
            <person name="Bruchert V."/>
            <person name="Godhe A."/>
            <person name="Topel M."/>
        </authorList>
    </citation>
    <scope>NUCLEOTIDE SEQUENCE</scope>
    <source>
        <strain evidence="2">R05AC</strain>
    </source>
</reference>
<sequence>MMKRNTKSLSLGGRKSVTPQMISILSKPMKAIGMLTLLAVIGNIVKLHYKVSSNLDSLSKKTNHDNFTLPSSSTEDSSSNAPTTQEGASGTNNKAVNAVIHVGPYKTGSSAIQHYSKVLHLELASDKYEMPWKHLKQNVNPWDNQVNFATCFLPERSGERSQFPCREDLLEAGLSIAQQNNNSLLVSAETFAATETTGVAELKTYLGQAWSNVTIVATYRRYYEWVVSVHRENNEIKRSLAGHKLWQAIQKNETERLYPSIQDTLATIPVSGASAAVVARYKEFFPNVVVMNYHDKRKSLLERFYCDAIPHAPNTCKKAQEMMKNEGEEKVNGSYDAVYEELTYAAHRSGMINVHSKEYCEAVTIAIKAHQEKTLKLSSDVFPRACPSGKILDDIWDISLRSEEDFIKHASNGLGYEDEVSLLSNSLNDDFDVYSKTRLCDVDVHTVLQSQVWRDFFAEEV</sequence>
<dbReference type="AlphaFoldDB" id="A0AAD8YBM5"/>
<organism evidence="2 3">
    <name type="scientific">Skeletonema marinoi</name>
    <dbReference type="NCBI Taxonomy" id="267567"/>
    <lineage>
        <taxon>Eukaryota</taxon>
        <taxon>Sar</taxon>
        <taxon>Stramenopiles</taxon>
        <taxon>Ochrophyta</taxon>
        <taxon>Bacillariophyta</taxon>
        <taxon>Coscinodiscophyceae</taxon>
        <taxon>Thalassiosirophycidae</taxon>
        <taxon>Thalassiosirales</taxon>
        <taxon>Skeletonemataceae</taxon>
        <taxon>Skeletonema</taxon>
        <taxon>Skeletonema marinoi-dohrnii complex</taxon>
    </lineage>
</organism>
<feature type="compositionally biased region" description="Polar residues" evidence="1">
    <location>
        <begin position="80"/>
        <end position="92"/>
    </location>
</feature>
<gene>
    <name evidence="2" type="ORF">QTG54_006102</name>
</gene>
<dbReference type="Proteomes" id="UP001224775">
    <property type="component" value="Unassembled WGS sequence"/>
</dbReference>
<proteinExistence type="predicted"/>